<gene>
    <name evidence="2" type="ORF">SAMN05660293_00574</name>
</gene>
<keyword evidence="3" id="KW-1185">Reference proteome</keyword>
<proteinExistence type="predicted"/>
<accession>A0A1T5BT98</accession>
<dbReference type="EMBL" id="FUZA01000001">
    <property type="protein sequence ID" value="SKB50183.1"/>
    <property type="molecule type" value="Genomic_DNA"/>
</dbReference>
<dbReference type="InterPro" id="IPR011083">
    <property type="entry name" value="Phage_tail_collar_dom"/>
</dbReference>
<dbReference type="SUPFAM" id="SSF88874">
    <property type="entry name" value="Receptor-binding domain of short tail fibre protein gp12"/>
    <property type="match status" value="1"/>
</dbReference>
<organism evidence="2 3">
    <name type="scientific">Dyadobacter psychrophilus</name>
    <dbReference type="NCBI Taxonomy" id="651661"/>
    <lineage>
        <taxon>Bacteria</taxon>
        <taxon>Pseudomonadati</taxon>
        <taxon>Bacteroidota</taxon>
        <taxon>Cytophagia</taxon>
        <taxon>Cytophagales</taxon>
        <taxon>Spirosomataceae</taxon>
        <taxon>Dyadobacter</taxon>
    </lineage>
</organism>
<protein>
    <submittedName>
        <fullName evidence="2">Phage Tail Collar Domain</fullName>
    </submittedName>
</protein>
<evidence type="ECO:0000259" key="1">
    <source>
        <dbReference type="Pfam" id="PF07484"/>
    </source>
</evidence>
<dbReference type="Pfam" id="PF07484">
    <property type="entry name" value="Collar"/>
    <property type="match status" value="1"/>
</dbReference>
<dbReference type="Gene3D" id="3.90.1340.10">
    <property type="entry name" value="Phage tail collar domain"/>
    <property type="match status" value="1"/>
</dbReference>
<reference evidence="3" key="1">
    <citation type="submission" date="2017-02" db="EMBL/GenBank/DDBJ databases">
        <authorList>
            <person name="Varghese N."/>
            <person name="Submissions S."/>
        </authorList>
    </citation>
    <scope>NUCLEOTIDE SEQUENCE [LARGE SCALE GENOMIC DNA]</scope>
    <source>
        <strain evidence="3">DSM 22270</strain>
    </source>
</reference>
<sequence>MEYPYVGEIKMFAGKFAPEGWHFCDGTLLPIAENHFLFHVLGTTYGGDGRVTFGLPDLRGEMPVHQDEGPGGGDRPFQEGEPYLYVNYIISLYGIYAPKN</sequence>
<name>A0A1T5BT98_9BACT</name>
<dbReference type="AlphaFoldDB" id="A0A1T5BT98"/>
<dbReference type="RefSeq" id="WP_082213142.1">
    <property type="nucleotide sequence ID" value="NZ_FUZA01000001.1"/>
</dbReference>
<dbReference type="InterPro" id="IPR037053">
    <property type="entry name" value="Phage_tail_collar_dom_sf"/>
</dbReference>
<feature type="domain" description="Phage tail collar" evidence="1">
    <location>
        <begin position="7"/>
        <end position="63"/>
    </location>
</feature>
<dbReference type="Proteomes" id="UP000190897">
    <property type="component" value="Unassembled WGS sequence"/>
</dbReference>
<dbReference type="OrthoDB" id="9810174at2"/>
<evidence type="ECO:0000313" key="3">
    <source>
        <dbReference type="Proteomes" id="UP000190897"/>
    </source>
</evidence>
<dbReference type="STRING" id="651661.SAMN05660293_00574"/>
<evidence type="ECO:0000313" key="2">
    <source>
        <dbReference type="EMBL" id="SKB50183.1"/>
    </source>
</evidence>